<evidence type="ECO:0000259" key="10">
    <source>
        <dbReference type="Pfam" id="PF19425"/>
    </source>
</evidence>
<reference evidence="11 12" key="1">
    <citation type="submission" date="2021-11" db="EMBL/GenBank/DDBJ databases">
        <title>Aliifidinibius sp. nov., a new bacterium isolated from saline soil.</title>
        <authorList>
            <person name="Galisteo C."/>
            <person name="De La Haba R."/>
            <person name="Sanchez-Porro C."/>
            <person name="Ventosa A."/>
        </authorList>
    </citation>
    <scope>NUCLEOTIDE SEQUENCE [LARGE SCALE GENOMIC DNA]</scope>
    <source>
        <strain evidence="11 12">KACC 190600</strain>
    </source>
</reference>
<feature type="domain" description="Csd3-like second N-terminal" evidence="10">
    <location>
        <begin position="153"/>
        <end position="272"/>
    </location>
</feature>
<keyword evidence="3" id="KW-0645">Protease</keyword>
<evidence type="ECO:0000256" key="8">
    <source>
        <dbReference type="SAM" id="MobiDB-lite"/>
    </source>
</evidence>
<dbReference type="EMBL" id="JAJNDC010000001">
    <property type="protein sequence ID" value="MCW9711661.1"/>
    <property type="molecule type" value="Genomic_DNA"/>
</dbReference>
<dbReference type="PANTHER" id="PTHR21666:SF288">
    <property type="entry name" value="CELL DIVISION PROTEIN YTFB"/>
    <property type="match status" value="1"/>
</dbReference>
<comment type="cofactor">
    <cofactor evidence="1">
        <name>Zn(2+)</name>
        <dbReference type="ChEBI" id="CHEBI:29105"/>
    </cofactor>
</comment>
<evidence type="ECO:0000313" key="11">
    <source>
        <dbReference type="EMBL" id="MCW9711661.1"/>
    </source>
</evidence>
<dbReference type="Pfam" id="PF19425">
    <property type="entry name" value="Csd3_N2"/>
    <property type="match status" value="1"/>
</dbReference>
<evidence type="ECO:0000256" key="7">
    <source>
        <dbReference type="ARBA" id="ARBA00023049"/>
    </source>
</evidence>
<comment type="subcellular location">
    <subcellularLocation>
        <location evidence="2">Cell envelope</location>
    </subcellularLocation>
</comment>
<evidence type="ECO:0000256" key="1">
    <source>
        <dbReference type="ARBA" id="ARBA00001947"/>
    </source>
</evidence>
<dbReference type="Proteomes" id="UP001207337">
    <property type="component" value="Unassembled WGS sequence"/>
</dbReference>
<keyword evidence="6" id="KW-0862">Zinc</keyword>
<feature type="compositionally biased region" description="Basic residues" evidence="8">
    <location>
        <begin position="274"/>
        <end position="286"/>
    </location>
</feature>
<feature type="domain" description="M23ase beta-sheet core" evidence="9">
    <location>
        <begin position="285"/>
        <end position="381"/>
    </location>
</feature>
<organism evidence="11 12">
    <name type="scientific">Fodinibius salicampi</name>
    <dbReference type="NCBI Taxonomy" id="1920655"/>
    <lineage>
        <taxon>Bacteria</taxon>
        <taxon>Pseudomonadati</taxon>
        <taxon>Balneolota</taxon>
        <taxon>Balneolia</taxon>
        <taxon>Balneolales</taxon>
        <taxon>Balneolaceae</taxon>
        <taxon>Fodinibius</taxon>
    </lineage>
</organism>
<feature type="region of interest" description="Disordered" evidence="8">
    <location>
        <begin position="272"/>
        <end position="297"/>
    </location>
</feature>
<evidence type="ECO:0000256" key="3">
    <source>
        <dbReference type="ARBA" id="ARBA00022670"/>
    </source>
</evidence>
<dbReference type="SUPFAM" id="SSF51261">
    <property type="entry name" value="Duplicated hybrid motif"/>
    <property type="match status" value="1"/>
</dbReference>
<evidence type="ECO:0000313" key="12">
    <source>
        <dbReference type="Proteomes" id="UP001207337"/>
    </source>
</evidence>
<keyword evidence="7" id="KW-0482">Metalloprotease</keyword>
<evidence type="ECO:0000256" key="5">
    <source>
        <dbReference type="ARBA" id="ARBA00022801"/>
    </source>
</evidence>
<gene>
    <name evidence="11" type="ORF">LQ318_01985</name>
</gene>
<accession>A0ABT3PV17</accession>
<dbReference type="PANTHER" id="PTHR21666">
    <property type="entry name" value="PEPTIDASE-RELATED"/>
    <property type="match status" value="1"/>
</dbReference>
<keyword evidence="5" id="KW-0378">Hydrolase</keyword>
<dbReference type="Gene3D" id="3.10.450.350">
    <property type="match status" value="2"/>
</dbReference>
<keyword evidence="4" id="KW-0479">Metal-binding</keyword>
<name>A0ABT3PV17_9BACT</name>
<dbReference type="PROSITE" id="PS51257">
    <property type="entry name" value="PROKAR_LIPOPROTEIN"/>
    <property type="match status" value="1"/>
</dbReference>
<keyword evidence="12" id="KW-1185">Reference proteome</keyword>
<evidence type="ECO:0000259" key="9">
    <source>
        <dbReference type="Pfam" id="PF01551"/>
    </source>
</evidence>
<evidence type="ECO:0000256" key="2">
    <source>
        <dbReference type="ARBA" id="ARBA00004196"/>
    </source>
</evidence>
<dbReference type="InterPro" id="IPR011055">
    <property type="entry name" value="Dup_hybrid_motif"/>
</dbReference>
<comment type="caution">
    <text evidence="11">The sequence shown here is derived from an EMBL/GenBank/DDBJ whole genome shotgun (WGS) entry which is preliminary data.</text>
</comment>
<dbReference type="CDD" id="cd12797">
    <property type="entry name" value="M23_peptidase"/>
    <property type="match status" value="1"/>
</dbReference>
<evidence type="ECO:0000256" key="4">
    <source>
        <dbReference type="ARBA" id="ARBA00022723"/>
    </source>
</evidence>
<proteinExistence type="predicted"/>
<sequence length="444" mass="50257">MIRAFSLGLLMITILCSCSKEPKKASPVEASSVIQPEDTVKALELEVDEFGLPIASVEIEEHTIERNESLYVIFDKLDFDPQEIYSISEKAKKIIDFKKIRPGQRYRTYFKEDSTEALSHLVWQPNSMEYVVFDWKQDSLNIYKAARPLYTKTEVTSGVINNSLYQTISHAGGSQLLAHKLSQVFAWQIDFFSIRKGDSFKTLYEKKYVDDEFYGTGDVLAAQIEHRGELFRAYYFSEDGVEGYYTEEGESVQKALLKAPFEYDHRISSPFSKNRMHPTLNRRRPHNGVDYAAPRGTPVLSTGDGTVTRAGYYGASGNMIRVKHNKTFETSYLHLNGFASGVHAGARVEQGQVIGYVGTTGRSTGPHLHYEVKRNSRAINPLTMDLPSSESIPDSLMDDFKVVRNAFDRQLNQVQQDTAETDRPVITLNDTFISNDAFDVGRTR</sequence>
<dbReference type="Pfam" id="PF01551">
    <property type="entry name" value="Peptidase_M23"/>
    <property type="match status" value="1"/>
</dbReference>
<protein>
    <submittedName>
        <fullName evidence="11">Peptidoglycan DD-metalloendopeptidase family protein</fullName>
    </submittedName>
</protein>
<evidence type="ECO:0000256" key="6">
    <source>
        <dbReference type="ARBA" id="ARBA00022833"/>
    </source>
</evidence>
<dbReference type="InterPro" id="IPR050570">
    <property type="entry name" value="Cell_wall_metabolism_enzyme"/>
</dbReference>
<dbReference type="RefSeq" id="WP_265787061.1">
    <property type="nucleotide sequence ID" value="NZ_BAABRS010000001.1"/>
</dbReference>
<dbReference type="InterPro" id="IPR016047">
    <property type="entry name" value="M23ase_b-sheet_dom"/>
</dbReference>
<dbReference type="Gene3D" id="2.70.70.10">
    <property type="entry name" value="Glucose Permease (Domain IIA)"/>
    <property type="match status" value="1"/>
</dbReference>
<dbReference type="InterPro" id="IPR045834">
    <property type="entry name" value="Csd3_N2"/>
</dbReference>